<evidence type="ECO:0000256" key="9">
    <source>
        <dbReference type="ARBA" id="ARBA00023012"/>
    </source>
</evidence>
<dbReference type="CDD" id="cd16922">
    <property type="entry name" value="HATPase_EvgS-ArcB-TorS-like"/>
    <property type="match status" value="1"/>
</dbReference>
<dbReference type="PRINTS" id="PR00344">
    <property type="entry name" value="BCTRLSENSOR"/>
</dbReference>
<evidence type="ECO:0000256" key="13">
    <source>
        <dbReference type="PROSITE-ProRule" id="PRU00169"/>
    </source>
</evidence>
<dbReference type="Gene3D" id="3.30.565.10">
    <property type="entry name" value="Histidine kinase-like ATPase, C-terminal domain"/>
    <property type="match status" value="1"/>
</dbReference>
<dbReference type="SUPFAM" id="SSF52172">
    <property type="entry name" value="CheY-like"/>
    <property type="match status" value="2"/>
</dbReference>
<evidence type="ECO:0000256" key="7">
    <source>
        <dbReference type="ARBA" id="ARBA00022777"/>
    </source>
</evidence>
<dbReference type="CDD" id="cd00088">
    <property type="entry name" value="HPT"/>
    <property type="match status" value="1"/>
</dbReference>
<dbReference type="PANTHER" id="PTHR45339:SF5">
    <property type="entry name" value="HISTIDINE KINASE"/>
    <property type="match status" value="1"/>
</dbReference>
<dbReference type="InterPro" id="IPR036890">
    <property type="entry name" value="HATPase_C_sf"/>
</dbReference>
<comment type="subunit">
    <text evidence="10">At low DSF concentrations, interacts with RpfF.</text>
</comment>
<dbReference type="Pfam" id="PF00072">
    <property type="entry name" value="Response_reg"/>
    <property type="match status" value="2"/>
</dbReference>
<keyword evidence="5" id="KW-0808">Transferase</keyword>
<dbReference type="Gene3D" id="1.20.120.160">
    <property type="entry name" value="HPT domain"/>
    <property type="match status" value="1"/>
</dbReference>
<feature type="modified residue" description="4-aspartylphosphate" evidence="13">
    <location>
        <position position="1307"/>
    </location>
</feature>
<dbReference type="CDD" id="cd19410">
    <property type="entry name" value="HK9-like_sensor"/>
    <property type="match status" value="4"/>
</dbReference>
<dbReference type="InterPro" id="IPR036641">
    <property type="entry name" value="HPT_dom_sf"/>
</dbReference>
<dbReference type="SUPFAM" id="SSF47384">
    <property type="entry name" value="Homodimeric domain of signal transducing histidine kinase"/>
    <property type="match status" value="1"/>
</dbReference>
<dbReference type="Gene3D" id="1.10.287.130">
    <property type="match status" value="1"/>
</dbReference>
<dbReference type="InterPro" id="IPR003661">
    <property type="entry name" value="HisK_dim/P_dom"/>
</dbReference>
<dbReference type="FunFam" id="1.10.287.130:FF:000002">
    <property type="entry name" value="Two-component osmosensing histidine kinase"/>
    <property type="match status" value="1"/>
</dbReference>
<comment type="catalytic activity">
    <reaction evidence="1">
        <text>ATP + protein L-histidine = ADP + protein N-phospho-L-histidine.</text>
        <dbReference type="EC" id="2.7.13.3"/>
    </reaction>
</comment>
<feature type="domain" description="Response regulatory" evidence="17">
    <location>
        <begin position="1408"/>
        <end position="1531"/>
    </location>
</feature>
<dbReference type="Pfam" id="PF00512">
    <property type="entry name" value="HisKA"/>
    <property type="match status" value="1"/>
</dbReference>
<evidence type="ECO:0000256" key="5">
    <source>
        <dbReference type="ARBA" id="ARBA00022679"/>
    </source>
</evidence>
<dbReference type="RefSeq" id="WP_091978766.1">
    <property type="nucleotide sequence ID" value="NZ_FOLO01000001.1"/>
</dbReference>
<evidence type="ECO:0000259" key="16">
    <source>
        <dbReference type="PROSITE" id="PS50109"/>
    </source>
</evidence>
<dbReference type="Pfam" id="PF02518">
    <property type="entry name" value="HATPase_c"/>
    <property type="match status" value="1"/>
</dbReference>
<evidence type="ECO:0000256" key="3">
    <source>
        <dbReference type="ARBA" id="ARBA00012438"/>
    </source>
</evidence>
<dbReference type="CDD" id="cd17546">
    <property type="entry name" value="REC_hyHK_CKI1_RcsC-like"/>
    <property type="match status" value="1"/>
</dbReference>
<evidence type="ECO:0000256" key="14">
    <source>
        <dbReference type="SAM" id="Coils"/>
    </source>
</evidence>
<dbReference type="InterPro" id="IPR008207">
    <property type="entry name" value="Sig_transdc_His_kin_Hpt_dom"/>
</dbReference>
<dbReference type="PROSITE" id="PS50894">
    <property type="entry name" value="HPT"/>
    <property type="match status" value="1"/>
</dbReference>
<keyword evidence="9" id="KW-0902">Two-component regulatory system</keyword>
<dbReference type="GO" id="GO:0005524">
    <property type="term" value="F:ATP binding"/>
    <property type="evidence" value="ECO:0007669"/>
    <property type="project" value="UniProtKB-KW"/>
</dbReference>
<keyword evidence="15" id="KW-1133">Transmembrane helix</keyword>
<dbReference type="SMART" id="SM00304">
    <property type="entry name" value="HAMP"/>
    <property type="match status" value="1"/>
</dbReference>
<keyword evidence="15" id="KW-0812">Transmembrane</keyword>
<feature type="coiled-coil region" evidence="14">
    <location>
        <begin position="963"/>
        <end position="997"/>
    </location>
</feature>
<dbReference type="Gene3D" id="3.40.50.2300">
    <property type="match status" value="2"/>
</dbReference>
<evidence type="ECO:0000259" key="18">
    <source>
        <dbReference type="PROSITE" id="PS50885"/>
    </source>
</evidence>
<evidence type="ECO:0000256" key="4">
    <source>
        <dbReference type="ARBA" id="ARBA00022553"/>
    </source>
</evidence>
<dbReference type="CDD" id="cd00156">
    <property type="entry name" value="REC"/>
    <property type="match status" value="1"/>
</dbReference>
<keyword evidence="6" id="KW-0547">Nucleotide-binding</keyword>
<name>A0A1I1DWQ0_9GAMM</name>
<evidence type="ECO:0000313" key="21">
    <source>
        <dbReference type="Proteomes" id="UP000198862"/>
    </source>
</evidence>
<dbReference type="InterPro" id="IPR003660">
    <property type="entry name" value="HAMP_dom"/>
</dbReference>
<dbReference type="InterPro" id="IPR001789">
    <property type="entry name" value="Sig_transdc_resp-reg_receiver"/>
</dbReference>
<keyword evidence="21" id="KW-1185">Reference proteome</keyword>
<keyword evidence="8" id="KW-0067">ATP-binding</keyword>
<dbReference type="FunFam" id="3.30.565.10:FF:000010">
    <property type="entry name" value="Sensor histidine kinase RcsC"/>
    <property type="match status" value="1"/>
</dbReference>
<feature type="transmembrane region" description="Helical" evidence="15">
    <location>
        <begin position="27"/>
        <end position="50"/>
    </location>
</feature>
<feature type="domain" description="HAMP" evidence="18">
    <location>
        <begin position="912"/>
        <end position="964"/>
    </location>
</feature>
<feature type="domain" description="Response regulatory" evidence="17">
    <location>
        <begin position="1252"/>
        <end position="1374"/>
    </location>
</feature>
<proteinExistence type="predicted"/>
<evidence type="ECO:0000256" key="6">
    <source>
        <dbReference type="ARBA" id="ARBA00022741"/>
    </source>
</evidence>
<dbReference type="CDD" id="cd06225">
    <property type="entry name" value="HAMP"/>
    <property type="match status" value="1"/>
</dbReference>
<dbReference type="Pfam" id="PF00672">
    <property type="entry name" value="HAMP"/>
    <property type="match status" value="1"/>
</dbReference>
<evidence type="ECO:0000256" key="12">
    <source>
        <dbReference type="PROSITE-ProRule" id="PRU00110"/>
    </source>
</evidence>
<dbReference type="Pfam" id="PF01627">
    <property type="entry name" value="Hpt"/>
    <property type="match status" value="1"/>
</dbReference>
<evidence type="ECO:0000259" key="19">
    <source>
        <dbReference type="PROSITE" id="PS50894"/>
    </source>
</evidence>
<feature type="domain" description="HPt" evidence="19">
    <location>
        <begin position="1575"/>
        <end position="1668"/>
    </location>
</feature>
<dbReference type="SMART" id="SM00387">
    <property type="entry name" value="HATPase_c"/>
    <property type="match status" value="1"/>
</dbReference>
<reference evidence="20 21" key="1">
    <citation type="submission" date="2016-10" db="EMBL/GenBank/DDBJ databases">
        <authorList>
            <person name="de Groot N.N."/>
        </authorList>
    </citation>
    <scope>NUCLEOTIDE SEQUENCE [LARGE SCALE GENOMIC DNA]</scope>
    <source>
        <strain evidence="20 21">DSM 6059</strain>
    </source>
</reference>
<gene>
    <name evidence="20" type="ORF">SAMN02745724_00106</name>
</gene>
<feature type="modified residue" description="Phosphohistidine" evidence="12">
    <location>
        <position position="1614"/>
    </location>
</feature>
<dbReference type="SUPFAM" id="SSF158472">
    <property type="entry name" value="HAMP domain-like"/>
    <property type="match status" value="1"/>
</dbReference>
<dbReference type="SUPFAM" id="SSF55874">
    <property type="entry name" value="ATPase domain of HSP90 chaperone/DNA topoisomerase II/histidine kinase"/>
    <property type="match status" value="1"/>
</dbReference>
<dbReference type="SUPFAM" id="SSF47226">
    <property type="entry name" value="Histidine-containing phosphotransfer domain, HPT domain"/>
    <property type="match status" value="1"/>
</dbReference>
<evidence type="ECO:0000256" key="11">
    <source>
        <dbReference type="ARBA" id="ARBA00068150"/>
    </source>
</evidence>
<dbReference type="CDD" id="cd00082">
    <property type="entry name" value="HisKA"/>
    <property type="match status" value="1"/>
</dbReference>
<protein>
    <recommendedName>
        <fullName evidence="11">Sensory/regulatory protein RpfC</fullName>
        <ecNumber evidence="3">2.7.13.3</ecNumber>
    </recommendedName>
</protein>
<dbReference type="OrthoDB" id="9810730at2"/>
<dbReference type="Proteomes" id="UP000198862">
    <property type="component" value="Unassembled WGS sequence"/>
</dbReference>
<organism evidence="20 21">
    <name type="scientific">Pseudoalteromonas denitrificans DSM 6059</name>
    <dbReference type="NCBI Taxonomy" id="1123010"/>
    <lineage>
        <taxon>Bacteria</taxon>
        <taxon>Pseudomonadati</taxon>
        <taxon>Pseudomonadota</taxon>
        <taxon>Gammaproteobacteria</taxon>
        <taxon>Alteromonadales</taxon>
        <taxon>Pseudoalteromonadaceae</taxon>
        <taxon>Pseudoalteromonas</taxon>
    </lineage>
</organism>
<evidence type="ECO:0000256" key="2">
    <source>
        <dbReference type="ARBA" id="ARBA00004370"/>
    </source>
</evidence>
<dbReference type="InterPro" id="IPR003594">
    <property type="entry name" value="HATPase_dom"/>
</dbReference>
<evidence type="ECO:0000256" key="15">
    <source>
        <dbReference type="SAM" id="Phobius"/>
    </source>
</evidence>
<keyword evidence="15" id="KW-0472">Membrane</keyword>
<dbReference type="InterPro" id="IPR004358">
    <property type="entry name" value="Sig_transdc_His_kin-like_C"/>
</dbReference>
<dbReference type="EMBL" id="FOLO01000001">
    <property type="protein sequence ID" value="SFB79489.1"/>
    <property type="molecule type" value="Genomic_DNA"/>
</dbReference>
<evidence type="ECO:0000259" key="17">
    <source>
        <dbReference type="PROSITE" id="PS50110"/>
    </source>
</evidence>
<dbReference type="PROSITE" id="PS50110">
    <property type="entry name" value="RESPONSE_REGULATORY"/>
    <property type="match status" value="2"/>
</dbReference>
<dbReference type="InterPro" id="IPR011006">
    <property type="entry name" value="CheY-like_superfamily"/>
</dbReference>
<feature type="modified residue" description="4-aspartylphosphate" evidence="13">
    <location>
        <position position="1461"/>
    </location>
</feature>
<dbReference type="Gene3D" id="6.10.340.10">
    <property type="match status" value="1"/>
</dbReference>
<dbReference type="InterPro" id="IPR005467">
    <property type="entry name" value="His_kinase_dom"/>
</dbReference>
<evidence type="ECO:0000256" key="1">
    <source>
        <dbReference type="ARBA" id="ARBA00000085"/>
    </source>
</evidence>
<dbReference type="GO" id="GO:0000155">
    <property type="term" value="F:phosphorelay sensor kinase activity"/>
    <property type="evidence" value="ECO:0007669"/>
    <property type="project" value="InterPro"/>
</dbReference>
<accession>A0A1I1DWQ0</accession>
<comment type="subcellular location">
    <subcellularLocation>
        <location evidence="2">Membrane</location>
    </subcellularLocation>
</comment>
<evidence type="ECO:0000313" key="20">
    <source>
        <dbReference type="EMBL" id="SFB79489.1"/>
    </source>
</evidence>
<dbReference type="PROSITE" id="PS50109">
    <property type="entry name" value="HIS_KIN"/>
    <property type="match status" value="1"/>
</dbReference>
<evidence type="ECO:0000256" key="8">
    <source>
        <dbReference type="ARBA" id="ARBA00022840"/>
    </source>
</evidence>
<dbReference type="PROSITE" id="PS50885">
    <property type="entry name" value="HAMP"/>
    <property type="match status" value="1"/>
</dbReference>
<keyword evidence="14" id="KW-0175">Coiled coil</keyword>
<keyword evidence="7 20" id="KW-0418">Kinase</keyword>
<sequence>MHNLDENRHGDKGLFKKLIVQVDKMSLTYKILSGFAIPVILMIIVSSVVYNSTTALIETSNWVTHTQKVIAKGHLLEKLLLDMETGERGFLITGKNEFLEPFINSEKQWDTQINSTKTLVSDNFSQVKKVESIDLKAKQWLKLAATPEMALRRKVVSNAISLDHLQTLLQKKTGKNIQDGILKKLDDLNHIFSTSQNQIASNLLISISKDIVDQETGERGFLITGDEDFLSPYKEGQLNYQAHISELKSLILNSPKKSQVTNLINKIEMLANQWETKVATPEIDMRRTIKNIKKAEAELENIAEVVSIGIGKKILDELRKNFNILKDLYIRSNNEKAQLLLTILSKSMVDRESGQRGYLITGEDRFLQSYEEGKQIFEFNLQLIKKIAANAYDEKVVYQLVEEIEVETAKWHKLAASVEIDARREINQTGLSPMEYLQKMQSSVLNSEYLLSIKTTLSIIDAMFTKNTDISGRLILSNMHNTLYKLKTTYLQFSSNGDPSLLIQFNKQRRKLTKQIISLSFHSKASISAKDSSTLKQHIENLSLNASTWFTQSIEPRLHSRKNAFTSRSSALNQIQHVLRKGRGKNILDDIRLQINNMNKKAIDEKNYQVSNLILQISKAIVDQETGQRGFIITGQEAFLEPYYLGNKNLSYLIAELKNNVNQGFNSKEVIEKFKIIEDEIKNWRQVAAEPEIKLRRLVNQGEENYINLVRIASESKGKNILENIRYLQNELNKDFLKAKHITAQRLIVSIAKDIADMEAGQRGFLITGQEEFLQSYQRGLESLKQHTFEIKNIINASSDISKMQSDIDLLRQKTVQWKLEAAEPEIALRNTLNKAGASMEDVTRLIENGTGKKIIDSLREEIAQFIQVEKDLILVRTFESQQAASDTLYQAIFGTLSAAITAFFSAFILLKSILGSLTKLSDATKKVATGDYNARIKIYGQDQVAELTNSFNSMTSQLEESSRDMKSSKKDLQMQAELLEEKNTQLLHTQGELEKNAVKLEQTSQYKSNFLATMSHEIRTPMNGVLGMLGLLKNTDLTSDQLKKVQVAKSSADALLTIINEILDFSKIESGKLELEILDFNLRSMLGDFSESMAIQAQEKGLEIVLDVTNIEESMVIGDPGRLRQILVNLVGNAIKFTQNGEVVIHAKTEKTTDDTLLFICNIEDTGIGIEQEYIGNLFEVFTQADSSTTREYGGTGLGLSISKKLCELMDGHINVTSIKGQGSKFEICVKLKKSQRSQLVIPQVDISQLHLLVVDDNATNRMVLRGQLEYWGAKVTEVDSAKSALNMCQQQISSGEPLYDVAYLDMQMPQMSGAQLAEQIRSNKAFDSMKMVMMTSISHSDGPQYFSDLGFSAFFPKPVTTSDIFDSLNIVVEGGETLKQAGAIITHNYINSLKHENNELSPISGRFLLVEDNIINQQVALGILQEFGFEADIAVNGIEALRLLKESLPESPYSLILMDCQMPEMDGYEASNLIREGNAGSYYKSIPIIAMTANAMQGDREKCIQVGMSDYLTKPIEPDMLQQKIVHWLKERPSNVLSIKPLQVKKEAEQDKYVTEEKPIWDKASMSKRVMNNDKLVNKLIVCFLNEMPDRIHEIESLKVQSDSDTLGIIAHTIKGVSANLSAMHLADKAEILELACKQKNCINYSQMVDDLVTSYTQLKLVLEKFQLEEKTEHRHN</sequence>
<feature type="domain" description="Histidine kinase" evidence="16">
    <location>
        <begin position="1014"/>
        <end position="1235"/>
    </location>
</feature>
<dbReference type="InterPro" id="IPR007891">
    <property type="entry name" value="CHASE3"/>
</dbReference>
<dbReference type="SMART" id="SM00448">
    <property type="entry name" value="REC"/>
    <property type="match status" value="2"/>
</dbReference>
<keyword evidence="4 13" id="KW-0597">Phosphoprotein</keyword>
<dbReference type="InterPro" id="IPR036097">
    <property type="entry name" value="HisK_dim/P_sf"/>
</dbReference>
<dbReference type="EC" id="2.7.13.3" evidence="3"/>
<dbReference type="Pfam" id="PF05227">
    <property type="entry name" value="CHASE3"/>
    <property type="match status" value="5"/>
</dbReference>
<dbReference type="PANTHER" id="PTHR45339">
    <property type="entry name" value="HYBRID SIGNAL TRANSDUCTION HISTIDINE KINASE J"/>
    <property type="match status" value="1"/>
</dbReference>
<dbReference type="STRING" id="1123010.SAMN02745724_00106"/>
<evidence type="ECO:0000256" key="10">
    <source>
        <dbReference type="ARBA" id="ARBA00064003"/>
    </source>
</evidence>
<dbReference type="GO" id="GO:0005886">
    <property type="term" value="C:plasma membrane"/>
    <property type="evidence" value="ECO:0007669"/>
    <property type="project" value="UniProtKB-SubCell"/>
</dbReference>
<dbReference type="SMART" id="SM00388">
    <property type="entry name" value="HisKA"/>
    <property type="match status" value="1"/>
</dbReference>
<feature type="coiled-coil region" evidence="14">
    <location>
        <begin position="285"/>
        <end position="335"/>
    </location>
</feature>